<evidence type="ECO:0000256" key="7">
    <source>
        <dbReference type="ARBA" id="ARBA00022869"/>
    </source>
</evidence>
<dbReference type="CDD" id="cd00055">
    <property type="entry name" value="EGF_Lam"/>
    <property type="match status" value="10"/>
</dbReference>
<feature type="disulfide bond" evidence="18">
    <location>
        <begin position="934"/>
        <end position="943"/>
    </location>
</feature>
<feature type="disulfide bond" evidence="18">
    <location>
        <begin position="981"/>
        <end position="990"/>
    </location>
</feature>
<evidence type="ECO:0000256" key="14">
    <source>
        <dbReference type="ARBA" id="ARBA00073469"/>
    </source>
</evidence>
<dbReference type="GO" id="GO:0009888">
    <property type="term" value="P:tissue development"/>
    <property type="evidence" value="ECO:0007669"/>
    <property type="project" value="TreeGrafter"/>
</dbReference>
<dbReference type="InterPro" id="IPR000034">
    <property type="entry name" value="Laminin_IV"/>
</dbReference>
<keyword evidence="4" id="KW-0272">Extracellular matrix</keyword>
<keyword evidence="26" id="KW-1185">Reference proteome</keyword>
<feature type="domain" description="Laminin EGF-like" evidence="22">
    <location>
        <begin position="913"/>
        <end position="960"/>
    </location>
</feature>
<proteinExistence type="predicted"/>
<keyword evidence="3" id="KW-0964">Secreted</keyword>
<evidence type="ECO:0000256" key="5">
    <source>
        <dbReference type="ARBA" id="ARBA00022729"/>
    </source>
</evidence>
<dbReference type="InterPro" id="IPR056863">
    <property type="entry name" value="LMN_ATRN_NET-like_EGF"/>
</dbReference>
<evidence type="ECO:0000259" key="22">
    <source>
        <dbReference type="PROSITE" id="PS50027"/>
    </source>
</evidence>
<keyword evidence="11" id="KW-0325">Glycoprotein</keyword>
<protein>
    <recommendedName>
        <fullName evidence="14">Laminin subunit gamma-3</fullName>
    </recommendedName>
    <alternativeName>
        <fullName evidence="16">Laminin-12 subunit gamma</fullName>
    </alternativeName>
    <alternativeName>
        <fullName evidence="17">Laminin-14 subunit gamma</fullName>
    </alternativeName>
    <alternativeName>
        <fullName evidence="15">Laminin-15 subunit gamma</fullName>
    </alternativeName>
</protein>
<feature type="domain" description="Laminin EGF-like" evidence="22">
    <location>
        <begin position="703"/>
        <end position="750"/>
    </location>
</feature>
<dbReference type="InterPro" id="IPR050440">
    <property type="entry name" value="Laminin/Netrin_ECM"/>
</dbReference>
<dbReference type="GO" id="GO:0007411">
    <property type="term" value="P:axon guidance"/>
    <property type="evidence" value="ECO:0007669"/>
    <property type="project" value="TreeGrafter"/>
</dbReference>
<accession>A0A8D0H9C7</accession>
<evidence type="ECO:0000256" key="19">
    <source>
        <dbReference type="SAM" id="Coils"/>
    </source>
</evidence>
<keyword evidence="12 18" id="KW-0424">Laminin EGF-like domain</keyword>
<evidence type="ECO:0000256" key="18">
    <source>
        <dbReference type="PROSITE-ProRule" id="PRU00460"/>
    </source>
</evidence>
<dbReference type="GO" id="GO:0007601">
    <property type="term" value="P:visual perception"/>
    <property type="evidence" value="ECO:0007669"/>
    <property type="project" value="Ensembl"/>
</dbReference>
<evidence type="ECO:0000256" key="2">
    <source>
        <dbReference type="ARBA" id="ARBA00004302"/>
    </source>
</evidence>
<dbReference type="SUPFAM" id="SSF57196">
    <property type="entry name" value="EGF/Laminin"/>
    <property type="match status" value="9"/>
</dbReference>
<evidence type="ECO:0000256" key="21">
    <source>
        <dbReference type="SAM" id="SignalP"/>
    </source>
</evidence>
<dbReference type="FunFam" id="2.10.25.10:FF:000193">
    <property type="entry name" value="Laminin subunit gamma 1"/>
    <property type="match status" value="1"/>
</dbReference>
<feature type="disulfide bond" evidence="18">
    <location>
        <begin position="720"/>
        <end position="729"/>
    </location>
</feature>
<keyword evidence="5 21" id="KW-0732">Signal</keyword>
<evidence type="ECO:0000259" key="24">
    <source>
        <dbReference type="PROSITE" id="PS51117"/>
    </source>
</evidence>
<dbReference type="PROSITE" id="PS50027">
    <property type="entry name" value="EGF_LAM_2"/>
    <property type="match status" value="8"/>
</dbReference>
<dbReference type="SMART" id="SM00136">
    <property type="entry name" value="LamNT"/>
    <property type="match status" value="1"/>
</dbReference>
<evidence type="ECO:0000256" key="4">
    <source>
        <dbReference type="ARBA" id="ARBA00022530"/>
    </source>
</evidence>
<dbReference type="GO" id="GO:0060041">
    <property type="term" value="P:retina development in camera-type eye"/>
    <property type="evidence" value="ECO:0007669"/>
    <property type="project" value="Ensembl"/>
</dbReference>
<dbReference type="OMA" id="GAQKTCT"/>
<sequence>MAPDHCLCVLALLLLLLRPVAAGMDSCYDALGQARHCMPAFENAAFGREVQVTNTCGSPPEVYCLQMGARGSTTLCHRCEARDPLLHHNATYLADFHSQEESTWWQSQSMAFGIQHPNSVNITLHLGKSYEITYVRLKFHTSRPESFAIYKRNRAGGSWVPYQYYSASCRKTYGKPEQQYLTHGEDEQVAFCTDEFSDISPLSGGNVAFSTLEGRPSAYNFDQSPVLQEWVTSTDLLISLNRLNTFGDDIFKDPKVLQSYYYAISDFSVGGRCKCNGHASECAPNEEAQLVCLCQHNTTGADCEQCQPFFQDRLWARGTAESPNECLSCNCSSRSDECFYDWELYRRTGHGGHCRNCRDNTDGPHCERCRQNFYRWDGQAACQPCNCNPRGSLQLQCDSLGACQCKPSVTGWKCERCQDGFHSLSEGGCRPCTCDSAGSVGTCDPNSGRCFCKEKVEGYLCNRCQPGTFNLQPHNPAGCTSCFCYGHSTVCTAAPQYEVHHIRSEFSQGPEGWRAEAPGGKFVPVQWASREIYLLFSLPPVSPEKFLGDQRLSYGQLLILLFRAENNETRSSLFPVGLVLEGDGIVVSSSYSGPAGSGSHNQHEELHETEEEMQPALSPFNFQRLLSNLTALQFYEFSFFSADSLSLQEVQLTSARTGLSQPARWVEECMCPQGYVGQFCESCAPSFKREVRFGSPLTKCIPCSCNQHGSCDPETGVCQCLHNTEGLSCERCATGFYGNPFVGRFDDCPPCPCPGRSPCTTIPDSGEVVCTHCPQRQRGRRCELCDDGFFGDPLGRNGPVRPCSPCQCNSNVDPNAVGNCDPLSGRCLRCLHHTAGERCERCREGFYGNALASSLTGKCAPCACHAVGSARGPDTCDPATGQCVCLPHVTGRDCGHCQPGYHDLQPRNGCKRCKCHPVGSQNSQCHPLTGQCSCHPGIEGESCDRCENGFFGFSIQGCRACHCSPLGSASPQCRENSMCVCRRGFVGYKCDQCEANFFYGPESSDCQECPLCYSLVKDEAEKLKAKLTKLEVWLQKPDCSHPSPHYPVLGEEPRRGDSLHSRFLLQGRAVFLEQAAQLGGTVYDAWSRLRNASETLGCASSRDEKTCILFSDVSTVLQSTQREIQRAAETLAVMVPGSVVIFRNSGHEETAALAESMAKRALLASTASYALLQSILEDNSTLEFRGEMEDRAGATPRAVAEASASSCGRGLQGCSGDRLWKSRQREEPGLFSLILLSSVEMKRAFVRQKGQAAVRRKMGIVRDRAIGDAQKKTKQAERILGNATSVSTMAKKTGHEAERIARESAEKSQAVLREGKQEHRRASELSRRIDGTLSAISSQERASKELGGKLERGLSDELPLASPHTGPKLELSGVHTQWALDRLQRRLSGPGALGLKLSHLQQEAEEQQQKIQAFESDLEEIQADKQNLEAILLSLPEGC</sequence>
<keyword evidence="8" id="KW-0130">Cell adhesion</keyword>
<keyword evidence="9 19" id="KW-0175">Coiled coil</keyword>
<feature type="domain" description="Laminin EGF-like" evidence="22">
    <location>
        <begin position="329"/>
        <end position="384"/>
    </location>
</feature>
<dbReference type="GO" id="GO:0005604">
    <property type="term" value="C:basement membrane"/>
    <property type="evidence" value="ECO:0007669"/>
    <property type="project" value="UniProtKB-SubCell"/>
</dbReference>
<dbReference type="SMART" id="SM00181">
    <property type="entry name" value="EGF"/>
    <property type="match status" value="9"/>
</dbReference>
<dbReference type="Ensembl" id="ENSSPUT00000018388.1">
    <property type="protein sequence ID" value="ENSSPUP00000017261.1"/>
    <property type="gene ID" value="ENSSPUG00000013339.1"/>
</dbReference>
<dbReference type="GO" id="GO:0007155">
    <property type="term" value="P:cell adhesion"/>
    <property type="evidence" value="ECO:0007669"/>
    <property type="project" value="UniProtKB-KW"/>
</dbReference>
<feature type="compositionally biased region" description="Basic and acidic residues" evidence="20">
    <location>
        <begin position="1313"/>
        <end position="1330"/>
    </location>
</feature>
<dbReference type="FunFam" id="2.10.25.10:FF:000433">
    <property type="entry name" value="Laminin subunit gamma 3"/>
    <property type="match status" value="1"/>
</dbReference>
<dbReference type="GO" id="GO:0060019">
    <property type="term" value="P:radial glial cell differentiation"/>
    <property type="evidence" value="ECO:0007669"/>
    <property type="project" value="Ensembl"/>
</dbReference>
<evidence type="ECO:0000259" key="23">
    <source>
        <dbReference type="PROSITE" id="PS51115"/>
    </source>
</evidence>
<dbReference type="InterPro" id="IPR002049">
    <property type="entry name" value="LE_dom"/>
</dbReference>
<feature type="chain" id="PRO_5034439408" description="Laminin subunit gamma-3" evidence="21">
    <location>
        <begin position="23"/>
        <end position="1439"/>
    </location>
</feature>
<dbReference type="Pfam" id="PF00052">
    <property type="entry name" value="Laminin_B"/>
    <property type="match status" value="1"/>
</dbReference>
<comment type="subunit">
    <text evidence="13">Laminin is a complex glycoprotein, consisting of three different polypeptide chains (alpha, beta, gamma), which are bound to each other by disulfide bonds into a cross-shaped molecule comprising one long and three short arms with globules at each end. Gamma-3 is a subunit of laminin-12 (laminin-213), laminin-14 (laminin-423) and laminin-15 (laminin-523).</text>
</comment>
<evidence type="ECO:0000256" key="12">
    <source>
        <dbReference type="ARBA" id="ARBA00023292"/>
    </source>
</evidence>
<evidence type="ECO:0000256" key="9">
    <source>
        <dbReference type="ARBA" id="ARBA00023054"/>
    </source>
</evidence>
<evidence type="ECO:0000256" key="16">
    <source>
        <dbReference type="ARBA" id="ARBA00081238"/>
    </source>
</evidence>
<feature type="domain" description="Laminin EGF-like" evidence="22">
    <location>
        <begin position="961"/>
        <end position="1008"/>
    </location>
</feature>
<feature type="domain" description="Laminin N-terminal" evidence="24">
    <location>
        <begin position="33"/>
        <end position="272"/>
    </location>
</feature>
<evidence type="ECO:0000256" key="8">
    <source>
        <dbReference type="ARBA" id="ARBA00022889"/>
    </source>
</evidence>
<dbReference type="PROSITE" id="PS51115">
    <property type="entry name" value="LAMININ_IVA"/>
    <property type="match status" value="1"/>
</dbReference>
<feature type="disulfide bond" evidence="18">
    <location>
        <begin position="405"/>
        <end position="414"/>
    </location>
</feature>
<feature type="signal peptide" evidence="21">
    <location>
        <begin position="1"/>
        <end position="22"/>
    </location>
</feature>
<keyword evidence="6" id="KW-0677">Repeat</keyword>
<comment type="function">
    <text evidence="1">Binding to cells via a high affinity receptor, laminin is thought to mediate the attachment, migration and organization of cells into tissues during embryonic development by interacting with other extracellular matrix components.</text>
</comment>
<feature type="disulfide bond" evidence="18">
    <location>
        <begin position="385"/>
        <end position="397"/>
    </location>
</feature>
<dbReference type="GeneTree" id="ENSGT00940000161559"/>
<dbReference type="FunFam" id="2.10.25.10:FF:000166">
    <property type="entry name" value="laminin subunit gamma-1"/>
    <property type="match status" value="1"/>
</dbReference>
<feature type="disulfide bond" evidence="18">
    <location>
        <begin position="830"/>
        <end position="839"/>
    </location>
</feature>
<dbReference type="FunFam" id="2.10.25.10:FF:000224">
    <property type="entry name" value="Usherin"/>
    <property type="match status" value="1"/>
</dbReference>
<dbReference type="Pfam" id="PF00053">
    <property type="entry name" value="EGF_laminin"/>
    <property type="match status" value="9"/>
</dbReference>
<feature type="disulfide bond" evidence="18">
    <location>
        <begin position="452"/>
        <end position="461"/>
    </location>
</feature>
<organism evidence="25 26">
    <name type="scientific">Sphenodon punctatus</name>
    <name type="common">Tuatara</name>
    <name type="synonym">Hatteria punctata</name>
    <dbReference type="NCBI Taxonomy" id="8508"/>
    <lineage>
        <taxon>Eukaryota</taxon>
        <taxon>Metazoa</taxon>
        <taxon>Chordata</taxon>
        <taxon>Craniata</taxon>
        <taxon>Vertebrata</taxon>
        <taxon>Euteleostomi</taxon>
        <taxon>Lepidosauria</taxon>
        <taxon>Sphenodontia</taxon>
        <taxon>Sphenodontidae</taxon>
        <taxon>Sphenodon</taxon>
    </lineage>
</organism>
<feature type="disulfide bond" evidence="18">
    <location>
        <begin position="357"/>
        <end position="366"/>
    </location>
</feature>
<evidence type="ECO:0000256" key="3">
    <source>
        <dbReference type="ARBA" id="ARBA00022525"/>
    </source>
</evidence>
<evidence type="ECO:0000313" key="26">
    <source>
        <dbReference type="Proteomes" id="UP000694392"/>
    </source>
</evidence>
<dbReference type="PROSITE" id="PS51117">
    <property type="entry name" value="LAMININ_NTER"/>
    <property type="match status" value="1"/>
</dbReference>
<feature type="disulfide bond" evidence="18">
    <location>
        <begin position="915"/>
        <end position="932"/>
    </location>
</feature>
<feature type="disulfide bond" evidence="18">
    <location>
        <begin position="885"/>
        <end position="894"/>
    </location>
</feature>
<reference evidence="25" key="1">
    <citation type="submission" date="2025-08" db="UniProtKB">
        <authorList>
            <consortium name="Ensembl"/>
        </authorList>
    </citation>
    <scope>IDENTIFICATION</scope>
</reference>
<gene>
    <name evidence="25" type="primary">LAMC3</name>
</gene>
<feature type="region of interest" description="Disordered" evidence="20">
    <location>
        <begin position="1298"/>
        <end position="1347"/>
    </location>
</feature>
<keyword evidence="7" id="KW-0084">Basement membrane</keyword>
<dbReference type="SMART" id="SM00281">
    <property type="entry name" value="LamB"/>
    <property type="match status" value="1"/>
</dbReference>
<comment type="caution">
    <text evidence="18">Lacks conserved residue(s) required for the propagation of feature annotation.</text>
</comment>
<dbReference type="FunFam" id="2.60.120.260:FF:000018">
    <property type="entry name" value="Laminin subunit gamma 1"/>
    <property type="match status" value="1"/>
</dbReference>
<feature type="coiled-coil region" evidence="19">
    <location>
        <begin position="1397"/>
        <end position="1431"/>
    </location>
</feature>
<comment type="subcellular location">
    <subcellularLocation>
        <location evidence="2">Secreted</location>
        <location evidence="2">Extracellular space</location>
        <location evidence="2">Extracellular matrix</location>
        <location evidence="2">Basement membrane</location>
    </subcellularLocation>
</comment>
<feature type="domain" description="Laminin EGF-like" evidence="22">
    <location>
        <begin position="385"/>
        <end position="431"/>
    </location>
</feature>
<dbReference type="Proteomes" id="UP000694392">
    <property type="component" value="Unplaced"/>
</dbReference>
<evidence type="ECO:0000256" key="20">
    <source>
        <dbReference type="SAM" id="MobiDB-lite"/>
    </source>
</evidence>
<dbReference type="GO" id="GO:0009887">
    <property type="term" value="P:animal organ morphogenesis"/>
    <property type="evidence" value="ECO:0007669"/>
    <property type="project" value="TreeGrafter"/>
</dbReference>
<evidence type="ECO:0000256" key="1">
    <source>
        <dbReference type="ARBA" id="ARBA00002418"/>
    </source>
</evidence>
<dbReference type="Pfam" id="PF00055">
    <property type="entry name" value="Laminin_N"/>
    <property type="match status" value="1"/>
</dbReference>
<dbReference type="PRINTS" id="PR00011">
    <property type="entry name" value="EGFLAMININ"/>
</dbReference>
<dbReference type="PANTHER" id="PTHR10574">
    <property type="entry name" value="NETRIN/LAMININ-RELATED"/>
    <property type="match status" value="1"/>
</dbReference>
<feature type="domain" description="Laminin EGF-like" evidence="22">
    <location>
        <begin position="432"/>
        <end position="481"/>
    </location>
</feature>
<feature type="domain" description="Laminin IV type A" evidence="23">
    <location>
        <begin position="508"/>
        <end position="668"/>
    </location>
</feature>
<dbReference type="PROSITE" id="PS01248">
    <property type="entry name" value="EGF_LAM_1"/>
    <property type="match status" value="4"/>
</dbReference>
<evidence type="ECO:0000313" key="25">
    <source>
        <dbReference type="Ensembl" id="ENSSPUP00000017261.1"/>
    </source>
</evidence>
<evidence type="ECO:0000256" key="15">
    <source>
        <dbReference type="ARBA" id="ARBA00078151"/>
    </source>
</evidence>
<evidence type="ECO:0000256" key="10">
    <source>
        <dbReference type="ARBA" id="ARBA00023157"/>
    </source>
</evidence>
<feature type="domain" description="Laminin EGF-like" evidence="22">
    <location>
        <begin position="806"/>
        <end position="861"/>
    </location>
</feature>
<dbReference type="FunFam" id="2.10.25.10:FF:000105">
    <property type="entry name" value="laminin subunit gamma-1"/>
    <property type="match status" value="1"/>
</dbReference>
<evidence type="ECO:0000256" key="6">
    <source>
        <dbReference type="ARBA" id="ARBA00022737"/>
    </source>
</evidence>
<dbReference type="PANTHER" id="PTHR10574:SF240">
    <property type="entry name" value="LAMININ SUBUNIT GAMMA-3"/>
    <property type="match status" value="1"/>
</dbReference>
<dbReference type="SMART" id="SM00180">
    <property type="entry name" value="EGF_Lam"/>
    <property type="match status" value="10"/>
</dbReference>
<evidence type="ECO:0000256" key="13">
    <source>
        <dbReference type="ARBA" id="ARBA00065172"/>
    </source>
</evidence>
<dbReference type="InterPro" id="IPR000742">
    <property type="entry name" value="EGF"/>
</dbReference>
<evidence type="ECO:0000256" key="11">
    <source>
        <dbReference type="ARBA" id="ARBA00023180"/>
    </source>
</evidence>
<keyword evidence="10 18" id="KW-1015">Disulfide bond</keyword>
<evidence type="ECO:0000256" key="17">
    <source>
        <dbReference type="ARBA" id="ARBA00082377"/>
    </source>
</evidence>
<dbReference type="Gene3D" id="2.60.120.260">
    <property type="entry name" value="Galactose-binding domain-like"/>
    <property type="match status" value="1"/>
</dbReference>
<feature type="disulfide bond" evidence="18">
    <location>
        <begin position="961"/>
        <end position="973"/>
    </location>
</feature>
<dbReference type="Pfam" id="PF24973">
    <property type="entry name" value="EGF_LMN_ATRN"/>
    <property type="match status" value="2"/>
</dbReference>
<reference evidence="25" key="2">
    <citation type="submission" date="2025-09" db="UniProtKB">
        <authorList>
            <consortium name="Ensembl"/>
        </authorList>
    </citation>
    <scope>IDENTIFICATION</scope>
</reference>
<feature type="disulfide bond" evidence="18">
    <location>
        <begin position="913"/>
        <end position="925"/>
    </location>
</feature>
<dbReference type="InterPro" id="IPR008211">
    <property type="entry name" value="Laminin_N"/>
</dbReference>
<dbReference type="FunFam" id="2.10.25.10:FF:000067">
    <property type="entry name" value="Laminin subunit gamma 1"/>
    <property type="match status" value="2"/>
</dbReference>
<dbReference type="FunFam" id="2.10.25.10:FF:000174">
    <property type="entry name" value="Laminin subunit gamma-1"/>
    <property type="match status" value="1"/>
</dbReference>
<dbReference type="GO" id="GO:0014002">
    <property type="term" value="P:astrocyte development"/>
    <property type="evidence" value="ECO:0007669"/>
    <property type="project" value="Ensembl"/>
</dbReference>
<name>A0A8D0H9C7_SPHPU</name>
<feature type="domain" description="Laminin EGF-like" evidence="22">
    <location>
        <begin position="862"/>
        <end position="912"/>
    </location>
</feature>
<dbReference type="Gene3D" id="2.10.25.10">
    <property type="entry name" value="Laminin"/>
    <property type="match status" value="9"/>
</dbReference>